<evidence type="ECO:0000259" key="3">
    <source>
        <dbReference type="Pfam" id="PF00291"/>
    </source>
</evidence>
<keyword evidence="5" id="KW-1185">Reference proteome</keyword>
<dbReference type="EMBL" id="JAPQER010000001">
    <property type="protein sequence ID" value="MCY6483532.1"/>
    <property type="molecule type" value="Genomic_DNA"/>
</dbReference>
<dbReference type="PANTHER" id="PTHR10314">
    <property type="entry name" value="CYSTATHIONINE BETA-SYNTHASE"/>
    <property type="match status" value="1"/>
</dbReference>
<dbReference type="InterPro" id="IPR036052">
    <property type="entry name" value="TrpB-like_PALP_sf"/>
</dbReference>
<feature type="domain" description="Tryptophan synthase beta chain-like PALP" evidence="3">
    <location>
        <begin position="69"/>
        <end position="355"/>
    </location>
</feature>
<organism evidence="4 5">
    <name type="scientific">Clostridium aestuarii</name>
    <dbReference type="NCBI Taxonomy" id="338193"/>
    <lineage>
        <taxon>Bacteria</taxon>
        <taxon>Bacillati</taxon>
        <taxon>Bacillota</taxon>
        <taxon>Clostridia</taxon>
        <taxon>Eubacteriales</taxon>
        <taxon>Clostridiaceae</taxon>
        <taxon>Clostridium</taxon>
    </lineage>
</organism>
<protein>
    <submittedName>
        <fullName evidence="4">Pyridoxal-phosphate dependent enzyme</fullName>
    </submittedName>
</protein>
<dbReference type="RefSeq" id="WP_268039775.1">
    <property type="nucleotide sequence ID" value="NZ_JAPQER010000001.1"/>
</dbReference>
<sequence length="454" mass="51618">MKNINYYPTYEEMLYPEKINKHLRQKAIKALNNDELNTLNLLNLTWKNQNNTVRKIVLPPKLTGVKANIVVLLGKYFPSGSHKVGPAYTTLIEGFVDGNILPDKNTVLSPSTGNFGIGSAYICTLMGYDSIVVMPENVSIERHQIIKKYGGKLELTPSCDSDVILTLQKTYELVKKNPSYRILAQFEIFSNYRFHRYVTGNSAIQAVKNLGNEKIACYCSAPGSGGTLAAGDEIKKVFPKCKIAAVEPYESSTLSTGRRGQHRIEGIGDKMCTLIHNVLNTDFVVCIKDEQAMLGLKIIHDCTKELKKLGIDKDTVQYMKNLFGPSGICNIIAAIKMAKQLNLSAEDNVVTIATDGFDRYGSVLKKLNTQYKHIDTFTIKEWINNIFLQQTQDYIYDFRDNNSKEKLYLQKEKDWIKFGHSKKYLDSMKNMSFWDNEYSQIKEYDKKIKALRQK</sequence>
<reference evidence="4" key="1">
    <citation type="submission" date="2022-12" db="EMBL/GenBank/DDBJ databases">
        <authorList>
            <person name="Wang J."/>
        </authorList>
    </citation>
    <scope>NUCLEOTIDE SEQUENCE</scope>
    <source>
        <strain evidence="4">HY-45-18</strain>
    </source>
</reference>
<dbReference type="Proteomes" id="UP001078443">
    <property type="component" value="Unassembled WGS sequence"/>
</dbReference>
<gene>
    <name evidence="4" type="ORF">OW763_04055</name>
</gene>
<comment type="cofactor">
    <cofactor evidence="1">
        <name>pyridoxal 5'-phosphate</name>
        <dbReference type="ChEBI" id="CHEBI:597326"/>
    </cofactor>
</comment>
<evidence type="ECO:0000313" key="5">
    <source>
        <dbReference type="Proteomes" id="UP001078443"/>
    </source>
</evidence>
<dbReference type="InterPro" id="IPR001926">
    <property type="entry name" value="TrpB-like_PALP"/>
</dbReference>
<dbReference type="SUPFAM" id="SSF53686">
    <property type="entry name" value="Tryptophan synthase beta subunit-like PLP-dependent enzymes"/>
    <property type="match status" value="1"/>
</dbReference>
<dbReference type="InterPro" id="IPR050214">
    <property type="entry name" value="Cys_Synth/Cystath_Beta-Synth"/>
</dbReference>
<evidence type="ECO:0000313" key="4">
    <source>
        <dbReference type="EMBL" id="MCY6483532.1"/>
    </source>
</evidence>
<keyword evidence="2" id="KW-0663">Pyridoxal phosphate</keyword>
<evidence type="ECO:0000256" key="2">
    <source>
        <dbReference type="ARBA" id="ARBA00022898"/>
    </source>
</evidence>
<comment type="caution">
    <text evidence="4">The sequence shown here is derived from an EMBL/GenBank/DDBJ whole genome shotgun (WGS) entry which is preliminary data.</text>
</comment>
<dbReference type="Gene3D" id="3.40.50.1100">
    <property type="match status" value="2"/>
</dbReference>
<evidence type="ECO:0000256" key="1">
    <source>
        <dbReference type="ARBA" id="ARBA00001933"/>
    </source>
</evidence>
<dbReference type="Pfam" id="PF00291">
    <property type="entry name" value="PALP"/>
    <property type="match status" value="1"/>
</dbReference>
<proteinExistence type="predicted"/>
<accession>A0ABT4CYR1</accession>
<name>A0ABT4CYR1_9CLOT</name>